<organism evidence="9 10">
    <name type="scientific">Thalassolituus pacificus</name>
    <dbReference type="NCBI Taxonomy" id="2975440"/>
    <lineage>
        <taxon>Bacteria</taxon>
        <taxon>Pseudomonadati</taxon>
        <taxon>Pseudomonadota</taxon>
        <taxon>Gammaproteobacteria</taxon>
        <taxon>Oceanospirillales</taxon>
        <taxon>Oceanospirillaceae</taxon>
        <taxon>Thalassolituus</taxon>
    </lineage>
</organism>
<dbReference type="SUPFAM" id="SSF53649">
    <property type="entry name" value="Alkaline phosphatase-like"/>
    <property type="match status" value="1"/>
</dbReference>
<evidence type="ECO:0000256" key="4">
    <source>
        <dbReference type="ARBA" id="ARBA00022692"/>
    </source>
</evidence>
<dbReference type="Proteomes" id="UP001147830">
    <property type="component" value="Unassembled WGS sequence"/>
</dbReference>
<comment type="caution">
    <text evidence="9">The sequence shown here is derived from an EMBL/GenBank/DDBJ whole genome shotgun (WGS) entry which is preliminary data.</text>
</comment>
<evidence type="ECO:0000256" key="5">
    <source>
        <dbReference type="ARBA" id="ARBA00022989"/>
    </source>
</evidence>
<keyword evidence="2" id="KW-1003">Cell membrane</keyword>
<feature type="transmembrane region" description="Helical" evidence="7">
    <location>
        <begin position="44"/>
        <end position="61"/>
    </location>
</feature>
<gene>
    <name evidence="9" type="ORF">NYR02_01675</name>
</gene>
<evidence type="ECO:0000256" key="2">
    <source>
        <dbReference type="ARBA" id="ARBA00022475"/>
    </source>
</evidence>
<dbReference type="Pfam" id="PF00884">
    <property type="entry name" value="Sulfatase"/>
    <property type="match status" value="1"/>
</dbReference>
<accession>A0A9X2WC53</accession>
<keyword evidence="6 7" id="KW-0472">Membrane</keyword>
<comment type="subcellular location">
    <subcellularLocation>
        <location evidence="1">Cell membrane</location>
        <topology evidence="1">Multi-pass membrane protein</topology>
    </subcellularLocation>
</comment>
<name>A0A9X2WC53_9GAMM</name>
<evidence type="ECO:0000256" key="1">
    <source>
        <dbReference type="ARBA" id="ARBA00004651"/>
    </source>
</evidence>
<keyword evidence="10" id="KW-1185">Reference proteome</keyword>
<dbReference type="GO" id="GO:0009244">
    <property type="term" value="P:lipopolysaccharide core region biosynthetic process"/>
    <property type="evidence" value="ECO:0007669"/>
    <property type="project" value="TreeGrafter"/>
</dbReference>
<dbReference type="GO" id="GO:0016776">
    <property type="term" value="F:phosphotransferase activity, phosphate group as acceptor"/>
    <property type="evidence" value="ECO:0007669"/>
    <property type="project" value="TreeGrafter"/>
</dbReference>
<dbReference type="CDD" id="cd16017">
    <property type="entry name" value="LptA"/>
    <property type="match status" value="1"/>
</dbReference>
<evidence type="ECO:0000259" key="8">
    <source>
        <dbReference type="Pfam" id="PF00884"/>
    </source>
</evidence>
<keyword evidence="5 7" id="KW-1133">Transmembrane helix</keyword>
<dbReference type="RefSeq" id="WP_260974662.1">
    <property type="nucleotide sequence ID" value="NZ_JAOANI010000005.1"/>
</dbReference>
<evidence type="ECO:0000313" key="10">
    <source>
        <dbReference type="Proteomes" id="UP001147830"/>
    </source>
</evidence>
<dbReference type="InterPro" id="IPR058130">
    <property type="entry name" value="PEA_transf_C"/>
</dbReference>
<dbReference type="GO" id="GO:0005886">
    <property type="term" value="C:plasma membrane"/>
    <property type="evidence" value="ECO:0007669"/>
    <property type="project" value="UniProtKB-SubCell"/>
</dbReference>
<reference evidence="9" key="1">
    <citation type="journal article" date="2022" name="Front. Microbiol.">
        <title>Genome-based taxonomic rearrangement of Oceanobacter-related bacteria including the description of Thalassolituus hydrocarbonoclasticus sp. nov. and Thalassolituus pacificus sp. nov. and emended description of the genus Thalassolituus.</title>
        <authorList>
            <person name="Dong C."/>
            <person name="Wei L."/>
            <person name="Wang J."/>
            <person name="Lai Q."/>
            <person name="Huang Z."/>
            <person name="Shao Z."/>
        </authorList>
    </citation>
    <scope>NUCLEOTIDE SEQUENCE</scope>
    <source>
        <strain evidence="9">59MF3M-4</strain>
    </source>
</reference>
<feature type="transmembrane region" description="Helical" evidence="7">
    <location>
        <begin position="68"/>
        <end position="92"/>
    </location>
</feature>
<dbReference type="InterPro" id="IPR000917">
    <property type="entry name" value="Sulfatase_N"/>
</dbReference>
<reference evidence="9" key="2">
    <citation type="submission" date="2022-08" db="EMBL/GenBank/DDBJ databases">
        <authorList>
            <person name="Dong C."/>
        </authorList>
    </citation>
    <scope>NUCLEOTIDE SEQUENCE</scope>
    <source>
        <strain evidence="9">59MF3M-4</strain>
    </source>
</reference>
<proteinExistence type="predicted"/>
<protein>
    <submittedName>
        <fullName evidence="9">Phosphoethanolamine transferase</fullName>
    </submittedName>
</protein>
<keyword evidence="3 9" id="KW-0808">Transferase</keyword>
<dbReference type="InterPro" id="IPR040423">
    <property type="entry name" value="PEA_transferase"/>
</dbReference>
<dbReference type="AlphaFoldDB" id="A0A9X2WC53"/>
<dbReference type="Gene3D" id="3.40.720.10">
    <property type="entry name" value="Alkaline Phosphatase, subunit A"/>
    <property type="match status" value="1"/>
</dbReference>
<evidence type="ECO:0000313" key="9">
    <source>
        <dbReference type="EMBL" id="MCT7357729.1"/>
    </source>
</evidence>
<dbReference type="EMBL" id="JAOANI010000005">
    <property type="protein sequence ID" value="MCT7357729.1"/>
    <property type="molecule type" value="Genomic_DNA"/>
</dbReference>
<dbReference type="PANTHER" id="PTHR30443:SF2">
    <property type="entry name" value="PHOSPHOETHANOLAMINE TRANSFERASE EPTC"/>
    <property type="match status" value="1"/>
</dbReference>
<evidence type="ECO:0000256" key="6">
    <source>
        <dbReference type="ARBA" id="ARBA00023136"/>
    </source>
</evidence>
<feature type="domain" description="Sulfatase N-terminal" evidence="8">
    <location>
        <begin position="221"/>
        <end position="488"/>
    </location>
</feature>
<keyword evidence="4 7" id="KW-0812">Transmembrane</keyword>
<evidence type="ECO:0000256" key="7">
    <source>
        <dbReference type="SAM" id="Phobius"/>
    </source>
</evidence>
<dbReference type="PANTHER" id="PTHR30443">
    <property type="entry name" value="INNER MEMBRANE PROTEIN"/>
    <property type="match status" value="1"/>
</dbReference>
<feature type="transmembrane region" description="Helical" evidence="7">
    <location>
        <begin position="112"/>
        <end position="138"/>
    </location>
</feature>
<evidence type="ECO:0000256" key="3">
    <source>
        <dbReference type="ARBA" id="ARBA00022679"/>
    </source>
</evidence>
<dbReference type="InterPro" id="IPR017850">
    <property type="entry name" value="Alkaline_phosphatase_core_sf"/>
</dbReference>
<sequence length="543" mass="61336">MTNIRETMLNLKMPRAPLFWIALLLLLPLALELTYSDFVREGEYNSRIGWSFILATLAYLLQKRRFIALILLPFAIGGSLDIGYAVSFGGVFTTATLEAVAYTDSSEVSEFVAAYSSMTLTSWLLLHWSIFFLGLRFMRPAEGTGSKTRRITMVLGFILIAVVAYRTTVMGRFHDTIPGVLGTVPSYLRGSVSLQEEFERRQTMLRETDIKAALKDTQPQTHIFIVGESASRNHMGIYGYQRNTTPFLSSIKDELVVFDNVISSHAQTQASLRAALTAASADQGGQYRDALSVIDVANLAGYETWWISNQQPLRATIASIAHQADHPYYISNDFNGVEVNRYDIFMLNRITEALANPAPYKAIFIHMMGSHAQYKNRYPDDFMVFKDAEVNAYTENPSQSVIDVINEYDNSILFSDFFLQQLFSLVKEKQSGALATITYFSDHGEEVYRQANLKGHSPDNLTANMFEIPFVFWSSDSLRTASYRAHQHSPFMLDSFYHYASEVMAIDSASTNPEAALISDQYQPPAVRMVYKTRYDTQLRNSQ</sequence>
<feature type="transmembrane region" description="Helical" evidence="7">
    <location>
        <begin position="150"/>
        <end position="168"/>
    </location>
</feature>